<dbReference type="Proteomes" id="UP000548867">
    <property type="component" value="Unassembled WGS sequence"/>
</dbReference>
<keyword evidence="2" id="KW-1185">Reference proteome</keyword>
<sequence length="120" mass="13195">MSFNDALNEAGAKPAGKRPYFLDPQVERVLAITMSLMQELAVAHQRADTLERLLKAKGVLVEGEIDTFAPDASASAERQMWNQEYIARILRIVQQENEAATLSDDVASGEMADDMVRDAG</sequence>
<proteinExistence type="predicted"/>
<dbReference type="AlphaFoldDB" id="A0A7W6CGD8"/>
<name>A0A7W6CGD8_9SPHN</name>
<protein>
    <submittedName>
        <fullName evidence="1">Uncharacterized protein</fullName>
    </submittedName>
</protein>
<gene>
    <name evidence="1" type="ORF">GGR38_001141</name>
</gene>
<comment type="caution">
    <text evidence="1">The sequence shown here is derived from an EMBL/GenBank/DDBJ whole genome shotgun (WGS) entry which is preliminary data.</text>
</comment>
<evidence type="ECO:0000313" key="1">
    <source>
        <dbReference type="EMBL" id="MBB3954214.1"/>
    </source>
</evidence>
<organism evidence="1 2">
    <name type="scientific">Novosphingobium sediminicola</name>
    <dbReference type="NCBI Taxonomy" id="563162"/>
    <lineage>
        <taxon>Bacteria</taxon>
        <taxon>Pseudomonadati</taxon>
        <taxon>Pseudomonadota</taxon>
        <taxon>Alphaproteobacteria</taxon>
        <taxon>Sphingomonadales</taxon>
        <taxon>Sphingomonadaceae</taxon>
        <taxon>Novosphingobium</taxon>
    </lineage>
</organism>
<dbReference type="RefSeq" id="WP_183623528.1">
    <property type="nucleotide sequence ID" value="NZ_JACIDX010000003.1"/>
</dbReference>
<evidence type="ECO:0000313" key="2">
    <source>
        <dbReference type="Proteomes" id="UP000548867"/>
    </source>
</evidence>
<accession>A0A7W6CGD8</accession>
<reference evidence="1 2" key="1">
    <citation type="submission" date="2020-08" db="EMBL/GenBank/DDBJ databases">
        <title>Genomic Encyclopedia of Type Strains, Phase IV (KMG-IV): sequencing the most valuable type-strain genomes for metagenomic binning, comparative biology and taxonomic classification.</title>
        <authorList>
            <person name="Goeker M."/>
        </authorList>
    </citation>
    <scope>NUCLEOTIDE SEQUENCE [LARGE SCALE GENOMIC DNA]</scope>
    <source>
        <strain evidence="1 2">DSM 27057</strain>
    </source>
</reference>
<dbReference type="EMBL" id="JACIDX010000003">
    <property type="protein sequence ID" value="MBB3954214.1"/>
    <property type="molecule type" value="Genomic_DNA"/>
</dbReference>